<evidence type="ECO:0000256" key="3">
    <source>
        <dbReference type="ARBA" id="ARBA00022827"/>
    </source>
</evidence>
<dbReference type="OMA" id="MNKGPEV"/>
<dbReference type="InterPro" id="IPR050346">
    <property type="entry name" value="FMO-like"/>
</dbReference>
<dbReference type="InterPro" id="IPR020946">
    <property type="entry name" value="Flavin_mOase-like"/>
</dbReference>
<sequence>MQPKQRVAIVGAGISGLVACKHLIEKGFDPIVFEAHGTVGGVWSRTIESTKLQTPKHLYQFSDFPWPASVTETFPNHEQVMEYLHSYVTHFGILPKIKFNCKVTGIDFIVELGNEEDMTDWETWSGSGGGRPFSSGGKWNVAVQDTVAGCAGVEVYQVDFVILSIGMFSDLPRTPEFPLKEGPDVFKGKVLHSMDYAMMSQGLAAALTREKRVTVVGSQKSALDIAVEVATRNGSRYPCTLLFKTAHWTLPDYLVAFIFRHLNRFAEFMVHKPGEGFFLWLLAVLLWPLRATFLKLVETYLTWIYPLKKYNMVPSHSLIEQLASRMTPTLPSNFYNAVEGGSLILKRSPSFRFCHTGLILDGGANSYHLTDVVIFATGYESEEKLKNIFSSNYFQKCLARSSYPLYRECIHPRIPQLAILGYAESPSTLYTTEMRSKWLTQFLAGQFELPTIREMEDEARKWETCTRRYVQDKYKRYRVSVMLQIYCNDQLCRDMRCNPRRKNSLLAELFASYGPSDYKNLTPES</sequence>
<dbReference type="InterPro" id="IPR000960">
    <property type="entry name" value="Flavin_mOase"/>
</dbReference>
<dbReference type="InParanoid" id="A0A059BPG4"/>
<dbReference type="Gene3D" id="3.50.50.60">
    <property type="entry name" value="FAD/NAD(P)-binding domain"/>
    <property type="match status" value="2"/>
</dbReference>
<dbReference type="GO" id="GO:0050660">
    <property type="term" value="F:flavin adenine dinucleotide binding"/>
    <property type="evidence" value="ECO:0007669"/>
    <property type="project" value="InterPro"/>
</dbReference>
<dbReference type="PIRSF" id="PIRSF000332">
    <property type="entry name" value="FMO"/>
    <property type="match status" value="1"/>
</dbReference>
<gene>
    <name evidence="7" type="ORF">EUGRSUZ_F01767</name>
</gene>
<dbReference type="FunFam" id="3.50.50.60:FF:000403">
    <property type="entry name" value="Flavin-containing monooxygenase"/>
    <property type="match status" value="1"/>
</dbReference>
<comment type="similarity">
    <text evidence="1 6">Belongs to the FMO family.</text>
</comment>
<evidence type="ECO:0000256" key="6">
    <source>
        <dbReference type="RuleBase" id="RU361177"/>
    </source>
</evidence>
<dbReference type="GO" id="GO:0004499">
    <property type="term" value="F:N,N-dimethylaniline monooxygenase activity"/>
    <property type="evidence" value="ECO:0007669"/>
    <property type="project" value="InterPro"/>
</dbReference>
<dbReference type="AlphaFoldDB" id="A0A059BPG4"/>
<protein>
    <recommendedName>
        <fullName evidence="6">Flavin-containing monooxygenase</fullName>
        <ecNumber evidence="6">1.-.-.-</ecNumber>
    </recommendedName>
</protein>
<reference evidence="7" key="1">
    <citation type="submission" date="2013-07" db="EMBL/GenBank/DDBJ databases">
        <title>The genome of Eucalyptus grandis.</title>
        <authorList>
            <person name="Schmutz J."/>
            <person name="Hayes R."/>
            <person name="Myburg A."/>
            <person name="Tuskan G."/>
            <person name="Grattapaglia D."/>
            <person name="Rokhsar D.S."/>
        </authorList>
    </citation>
    <scope>NUCLEOTIDE SEQUENCE</scope>
    <source>
        <tissue evidence="7">Leaf extractions</tissue>
    </source>
</reference>
<dbReference type="InterPro" id="IPR036188">
    <property type="entry name" value="FAD/NAD-bd_sf"/>
</dbReference>
<dbReference type="Gramene" id="KCW68082">
    <property type="protein sequence ID" value="KCW68082"/>
    <property type="gene ID" value="EUGRSUZ_F01767"/>
</dbReference>
<proteinExistence type="inferred from homology"/>
<keyword evidence="5 6" id="KW-0560">Oxidoreductase</keyword>
<dbReference type="Pfam" id="PF00743">
    <property type="entry name" value="FMO-like"/>
    <property type="match status" value="2"/>
</dbReference>
<organism evidence="7">
    <name type="scientific">Eucalyptus grandis</name>
    <name type="common">Flooded gum</name>
    <dbReference type="NCBI Taxonomy" id="71139"/>
    <lineage>
        <taxon>Eukaryota</taxon>
        <taxon>Viridiplantae</taxon>
        <taxon>Streptophyta</taxon>
        <taxon>Embryophyta</taxon>
        <taxon>Tracheophyta</taxon>
        <taxon>Spermatophyta</taxon>
        <taxon>Magnoliopsida</taxon>
        <taxon>eudicotyledons</taxon>
        <taxon>Gunneridae</taxon>
        <taxon>Pentapetalae</taxon>
        <taxon>rosids</taxon>
        <taxon>malvids</taxon>
        <taxon>Myrtales</taxon>
        <taxon>Myrtaceae</taxon>
        <taxon>Myrtoideae</taxon>
        <taxon>Eucalypteae</taxon>
        <taxon>Eucalyptus</taxon>
    </lineage>
</organism>
<keyword evidence="2 6" id="KW-0285">Flavoprotein</keyword>
<evidence type="ECO:0000256" key="2">
    <source>
        <dbReference type="ARBA" id="ARBA00022630"/>
    </source>
</evidence>
<keyword evidence="4" id="KW-0521">NADP</keyword>
<dbReference type="PRINTS" id="PR00419">
    <property type="entry name" value="ADXRDTASE"/>
</dbReference>
<dbReference type="EMBL" id="KK198758">
    <property type="protein sequence ID" value="KCW68082.1"/>
    <property type="molecule type" value="Genomic_DNA"/>
</dbReference>
<dbReference type="EC" id="1.-.-.-" evidence="6"/>
<evidence type="ECO:0000313" key="7">
    <source>
        <dbReference type="EMBL" id="KCW68082.1"/>
    </source>
</evidence>
<accession>A0A059BPG4</accession>
<dbReference type="GO" id="GO:0050661">
    <property type="term" value="F:NADP binding"/>
    <property type="evidence" value="ECO:0007669"/>
    <property type="project" value="InterPro"/>
</dbReference>
<keyword evidence="3 6" id="KW-0274">FAD</keyword>
<dbReference type="PANTHER" id="PTHR23023">
    <property type="entry name" value="DIMETHYLANILINE MONOOXYGENASE"/>
    <property type="match status" value="1"/>
</dbReference>
<dbReference type="GO" id="GO:0004497">
    <property type="term" value="F:monooxygenase activity"/>
    <property type="evidence" value="ECO:0000318"/>
    <property type="project" value="GO_Central"/>
</dbReference>
<dbReference type="SUPFAM" id="SSF51905">
    <property type="entry name" value="FAD/NAD(P)-binding domain"/>
    <property type="match status" value="2"/>
</dbReference>
<name>A0A059BPG4_EUCGR</name>
<dbReference type="PROSITE" id="PS51257">
    <property type="entry name" value="PROKAR_LIPOPROTEIN"/>
    <property type="match status" value="1"/>
</dbReference>
<evidence type="ECO:0000256" key="5">
    <source>
        <dbReference type="ARBA" id="ARBA00023002"/>
    </source>
</evidence>
<comment type="cofactor">
    <cofactor evidence="6">
        <name>FAD</name>
        <dbReference type="ChEBI" id="CHEBI:57692"/>
    </cofactor>
</comment>
<evidence type="ECO:0000256" key="1">
    <source>
        <dbReference type="ARBA" id="ARBA00009183"/>
    </source>
</evidence>
<evidence type="ECO:0000256" key="4">
    <source>
        <dbReference type="ARBA" id="ARBA00022857"/>
    </source>
</evidence>
<keyword evidence="6" id="KW-0503">Monooxygenase</keyword>